<accession>A0ABV4U3C5</accession>
<name>A0ABV4U3C5_9BACT</name>
<dbReference type="Proteomes" id="UP001575105">
    <property type="component" value="Unassembled WGS sequence"/>
</dbReference>
<dbReference type="EMBL" id="JBGUBD010000004">
    <property type="protein sequence ID" value="MFA9478096.1"/>
    <property type="molecule type" value="Genomic_DNA"/>
</dbReference>
<sequence length="142" mass="15496">MPAADCDPILWNDTRIEITDSCLAIHSPQWAARLRIAKGRLTIERLRRGDATQAWAAADEAATDRPGLSLVDHRIGCASPVQAESLELTLQAGDDAMQVQLQLFADVAGTPRCARGWRSFHGRQPSMLARWQSCCVLIATSG</sequence>
<reference evidence="1 2" key="1">
    <citation type="submission" date="2024-08" db="EMBL/GenBank/DDBJ databases">
        <title>Whole-genome sequencing of halo(alkali)philic microorganisms from hypersaline lakes.</title>
        <authorList>
            <person name="Sorokin D.Y."/>
            <person name="Merkel A.Y."/>
            <person name="Messina E."/>
            <person name="Yakimov M."/>
        </authorList>
    </citation>
    <scope>NUCLEOTIDE SEQUENCE [LARGE SCALE GENOMIC DNA]</scope>
    <source>
        <strain evidence="1 2">AB-hyl4</strain>
    </source>
</reference>
<dbReference type="RefSeq" id="WP_425345023.1">
    <property type="nucleotide sequence ID" value="NZ_JBGUBD010000004.1"/>
</dbReference>
<organism evidence="1 2">
    <name type="scientific">Natronomicrosphaera hydrolytica</name>
    <dbReference type="NCBI Taxonomy" id="3242702"/>
    <lineage>
        <taxon>Bacteria</taxon>
        <taxon>Pseudomonadati</taxon>
        <taxon>Planctomycetota</taxon>
        <taxon>Phycisphaerae</taxon>
        <taxon>Phycisphaerales</taxon>
        <taxon>Phycisphaeraceae</taxon>
        <taxon>Natronomicrosphaera</taxon>
    </lineage>
</organism>
<proteinExistence type="predicted"/>
<gene>
    <name evidence="1" type="ORF">ACERK3_07270</name>
</gene>
<comment type="caution">
    <text evidence="1">The sequence shown here is derived from an EMBL/GenBank/DDBJ whole genome shotgun (WGS) entry which is preliminary data.</text>
</comment>
<evidence type="ECO:0000313" key="1">
    <source>
        <dbReference type="EMBL" id="MFA9478096.1"/>
    </source>
</evidence>
<evidence type="ECO:0000313" key="2">
    <source>
        <dbReference type="Proteomes" id="UP001575105"/>
    </source>
</evidence>
<keyword evidence="2" id="KW-1185">Reference proteome</keyword>
<protein>
    <submittedName>
        <fullName evidence="1">Uncharacterized protein</fullName>
    </submittedName>
</protein>